<dbReference type="Proteomes" id="UP000198807">
    <property type="component" value="Unassembled WGS sequence"/>
</dbReference>
<keyword evidence="2" id="KW-1185">Reference proteome</keyword>
<dbReference type="InterPro" id="IPR016053">
    <property type="entry name" value="Haem_Oase-like"/>
</dbReference>
<dbReference type="SUPFAM" id="SSF48613">
    <property type="entry name" value="Heme oxygenase-like"/>
    <property type="match status" value="1"/>
</dbReference>
<dbReference type="STRING" id="650850.SAMN04488129_10447"/>
<dbReference type="EMBL" id="FOBC01000004">
    <property type="protein sequence ID" value="SEK73475.1"/>
    <property type="molecule type" value="Genomic_DNA"/>
</dbReference>
<accession>A0A1H7JJ34</accession>
<reference evidence="2" key="1">
    <citation type="submission" date="2016-10" db="EMBL/GenBank/DDBJ databases">
        <authorList>
            <person name="Varghese N."/>
            <person name="Submissions S."/>
        </authorList>
    </citation>
    <scope>NUCLEOTIDE SEQUENCE [LARGE SCALE GENOMIC DNA]</scope>
    <source>
        <strain evidence="2">CGMCC 1.9150</strain>
    </source>
</reference>
<dbReference type="Pfam" id="PF01126">
    <property type="entry name" value="Heme_oxygenase"/>
    <property type="match status" value="1"/>
</dbReference>
<name>A0A1H7JJ34_9GAMM</name>
<gene>
    <name evidence="1" type="ORF">SAMN04488129_10447</name>
</gene>
<dbReference type="Gene3D" id="1.20.910.10">
    <property type="entry name" value="Heme oxygenase-like"/>
    <property type="match status" value="1"/>
</dbReference>
<proteinExistence type="predicted"/>
<sequence length="208" mass="22597">MNTPAPPLARQLRDATRDAHRDLDHHPALQCLLATTLTREAYVASLLALYPAHAALEHRVCREIARLGLSLQVPRRLPHLADDIETLGLAPEASASDPGHPPGSLATLAGELYVLEGSRLGGRVIAERLRRTLGPDVPHAFFSLDMAPGEWQRRLAELEALCPPGNQDAAVVGAREAFVRFRHQLDTRFRAIPTHPAPAVETGPAVDL</sequence>
<evidence type="ECO:0000313" key="1">
    <source>
        <dbReference type="EMBL" id="SEK73475.1"/>
    </source>
</evidence>
<dbReference type="GO" id="GO:0004392">
    <property type="term" value="F:heme oxygenase (decyclizing) activity"/>
    <property type="evidence" value="ECO:0007669"/>
    <property type="project" value="InterPro"/>
</dbReference>
<protein>
    <submittedName>
        <fullName evidence="1">Heme oxygenase</fullName>
    </submittedName>
</protein>
<dbReference type="InterPro" id="IPR016084">
    <property type="entry name" value="Haem_Oase-like_multi-hlx"/>
</dbReference>
<dbReference type="GO" id="GO:0006788">
    <property type="term" value="P:heme oxidation"/>
    <property type="evidence" value="ECO:0007669"/>
    <property type="project" value="InterPro"/>
</dbReference>
<organism evidence="1 2">
    <name type="scientific">Halomonas daqiaonensis</name>
    <dbReference type="NCBI Taxonomy" id="650850"/>
    <lineage>
        <taxon>Bacteria</taxon>
        <taxon>Pseudomonadati</taxon>
        <taxon>Pseudomonadota</taxon>
        <taxon>Gammaproteobacteria</taxon>
        <taxon>Oceanospirillales</taxon>
        <taxon>Halomonadaceae</taxon>
        <taxon>Halomonas</taxon>
    </lineage>
</organism>
<dbReference type="AlphaFoldDB" id="A0A1H7JJ34"/>
<evidence type="ECO:0000313" key="2">
    <source>
        <dbReference type="Proteomes" id="UP000198807"/>
    </source>
</evidence>
<dbReference type="CDD" id="cd19166">
    <property type="entry name" value="HemeO-bac"/>
    <property type="match status" value="1"/>
</dbReference>
<dbReference type="RefSeq" id="WP_170840069.1">
    <property type="nucleotide sequence ID" value="NZ_FOBC01000004.1"/>
</dbReference>